<feature type="coiled-coil region" evidence="8">
    <location>
        <begin position="491"/>
        <end position="549"/>
    </location>
</feature>
<dbReference type="GO" id="GO:0005634">
    <property type="term" value="C:nucleus"/>
    <property type="evidence" value="ECO:0007669"/>
    <property type="project" value="TreeGrafter"/>
</dbReference>
<evidence type="ECO:0000256" key="7">
    <source>
        <dbReference type="PROSITE-ProRule" id="PRU00283"/>
    </source>
</evidence>
<evidence type="ECO:0000256" key="1">
    <source>
        <dbReference type="ARBA" id="ARBA00004245"/>
    </source>
</evidence>
<dbReference type="GO" id="GO:0008017">
    <property type="term" value="F:microtubule binding"/>
    <property type="evidence" value="ECO:0007669"/>
    <property type="project" value="InterPro"/>
</dbReference>
<evidence type="ECO:0000256" key="4">
    <source>
        <dbReference type="ARBA" id="ARBA00022840"/>
    </source>
</evidence>
<dbReference type="GO" id="GO:0005524">
    <property type="term" value="F:ATP binding"/>
    <property type="evidence" value="ECO:0007669"/>
    <property type="project" value="UniProtKB-UniRule"/>
</dbReference>
<sequence>MASNTSENAKSKRDSETSSPPIEMYLKIKPSSNDENNYMIVNPETLVTFVPFEKKCIPRLRDEKSSKTESEQHVFTKIFESQTSQTEFINHRVTELLGGKNSTIMTYGMKNSGKTYTLFDSSNNYGLISNAIAKLFSTIKCTEVPWYKPTFQGTVLHLNYTARTLEKACREKIYKLQNTRNCFRSECDYQNYIDKTYSDYYEKRYSVWLSCIKIYNENTFDPLYMTKKKIYGPNIYVNSKEQAFVHNLNKIYATTKKDAEEIIKEIKSKIMFKTEEFGNSLSHIVFTIELLQYEKDQCPEEVTLSSLTFYDLASFINYEKKEYVHNMCAINNSLLAFNMCLRALSRNQKAPFRQSQITRLCQHALLGKENLSIIINVVFEPNRFKEVQRILNFCDIIRKLNNRKNKVENTQVNSKIKVLRKVVKRLKNEKRTILYEKNDCTFELTLAKQELEKFRQLVQDEICKWGGNSENIEDTTDCLMNNLLQLMCGKVKDTEKKFKEVNEKLHKMSEMEEECSYNRLHIIMLQRQIEKQKKQLIEVKQYLDHSKNESISDKEHKDNRSINISVDDNAIDNFLPNNMSIGESSSPACRISPTVNRREADGWVVVPNDDLN</sequence>
<feature type="binding site" evidence="7">
    <location>
        <begin position="108"/>
        <end position="115"/>
    </location>
    <ligand>
        <name>ATP</name>
        <dbReference type="ChEBI" id="CHEBI:30616"/>
    </ligand>
</feature>
<dbReference type="PANTHER" id="PTHR24115:SF1008">
    <property type="entry name" value="KINESIN-LIKE PROTEIN SUBITO"/>
    <property type="match status" value="1"/>
</dbReference>
<name>A0AAW2FIP6_9HYME</name>
<dbReference type="InterPro" id="IPR001752">
    <property type="entry name" value="Kinesin_motor_dom"/>
</dbReference>
<dbReference type="PRINTS" id="PR00380">
    <property type="entry name" value="KINESINHEAVY"/>
</dbReference>
<comment type="similarity">
    <text evidence="7">Belongs to the TRAFAC class myosin-kinesin ATPase superfamily. Kinesin family.</text>
</comment>
<proteinExistence type="inferred from homology"/>
<comment type="subcellular location">
    <subcellularLocation>
        <location evidence="1">Cytoplasm</location>
        <location evidence="1">Cytoskeleton</location>
    </subcellularLocation>
</comment>
<dbReference type="GO" id="GO:0005871">
    <property type="term" value="C:kinesin complex"/>
    <property type="evidence" value="ECO:0007669"/>
    <property type="project" value="TreeGrafter"/>
</dbReference>
<evidence type="ECO:0000259" key="10">
    <source>
        <dbReference type="PROSITE" id="PS50067"/>
    </source>
</evidence>
<dbReference type="GO" id="GO:0007018">
    <property type="term" value="P:microtubule-based movement"/>
    <property type="evidence" value="ECO:0007669"/>
    <property type="project" value="InterPro"/>
</dbReference>
<dbReference type="Proteomes" id="UP001430953">
    <property type="component" value="Unassembled WGS sequence"/>
</dbReference>
<evidence type="ECO:0000256" key="3">
    <source>
        <dbReference type="ARBA" id="ARBA00022741"/>
    </source>
</evidence>
<dbReference type="EMBL" id="JADYXP020000011">
    <property type="protein sequence ID" value="KAL0114524.1"/>
    <property type="molecule type" value="Genomic_DNA"/>
</dbReference>
<dbReference type="GO" id="GO:0005874">
    <property type="term" value="C:microtubule"/>
    <property type="evidence" value="ECO:0007669"/>
    <property type="project" value="UniProtKB-KW"/>
</dbReference>
<dbReference type="SUPFAM" id="SSF52540">
    <property type="entry name" value="P-loop containing nucleoside triphosphate hydrolases"/>
    <property type="match status" value="1"/>
</dbReference>
<keyword evidence="4 7" id="KW-0067">ATP-binding</keyword>
<dbReference type="AlphaFoldDB" id="A0AAW2FIP6"/>
<dbReference type="InterPro" id="IPR036961">
    <property type="entry name" value="Kinesin_motor_dom_sf"/>
</dbReference>
<organism evidence="11 12">
    <name type="scientific">Cardiocondyla obscurior</name>
    <dbReference type="NCBI Taxonomy" id="286306"/>
    <lineage>
        <taxon>Eukaryota</taxon>
        <taxon>Metazoa</taxon>
        <taxon>Ecdysozoa</taxon>
        <taxon>Arthropoda</taxon>
        <taxon>Hexapoda</taxon>
        <taxon>Insecta</taxon>
        <taxon>Pterygota</taxon>
        <taxon>Neoptera</taxon>
        <taxon>Endopterygota</taxon>
        <taxon>Hymenoptera</taxon>
        <taxon>Apocrita</taxon>
        <taxon>Aculeata</taxon>
        <taxon>Formicoidea</taxon>
        <taxon>Formicidae</taxon>
        <taxon>Myrmicinae</taxon>
        <taxon>Cardiocondyla</taxon>
    </lineage>
</organism>
<feature type="domain" description="Kinesin motor" evidence="10">
    <location>
        <begin position="21"/>
        <end position="400"/>
    </location>
</feature>
<gene>
    <name evidence="11" type="ORF">PUN28_011661</name>
</gene>
<dbReference type="Gene3D" id="3.40.850.10">
    <property type="entry name" value="Kinesin motor domain"/>
    <property type="match status" value="1"/>
</dbReference>
<dbReference type="PROSITE" id="PS50067">
    <property type="entry name" value="KINESIN_MOTOR_2"/>
    <property type="match status" value="1"/>
</dbReference>
<keyword evidence="5 7" id="KW-0505">Motor protein</keyword>
<evidence type="ECO:0000256" key="8">
    <source>
        <dbReference type="SAM" id="Coils"/>
    </source>
</evidence>
<evidence type="ECO:0000256" key="5">
    <source>
        <dbReference type="ARBA" id="ARBA00023175"/>
    </source>
</evidence>
<dbReference type="SMART" id="SM00129">
    <property type="entry name" value="KISc"/>
    <property type="match status" value="1"/>
</dbReference>
<evidence type="ECO:0000313" key="11">
    <source>
        <dbReference type="EMBL" id="KAL0114524.1"/>
    </source>
</evidence>
<evidence type="ECO:0000256" key="9">
    <source>
        <dbReference type="SAM" id="MobiDB-lite"/>
    </source>
</evidence>
<keyword evidence="6" id="KW-0963">Cytoplasm</keyword>
<reference evidence="11 12" key="1">
    <citation type="submission" date="2023-03" db="EMBL/GenBank/DDBJ databases">
        <title>High recombination rates correlate with genetic variation in Cardiocondyla obscurior ants.</title>
        <authorList>
            <person name="Errbii M."/>
        </authorList>
    </citation>
    <scope>NUCLEOTIDE SEQUENCE [LARGE SCALE GENOMIC DNA]</scope>
    <source>
        <strain evidence="11">Alpha-2009</strain>
        <tissue evidence="11">Whole body</tissue>
    </source>
</reference>
<accession>A0AAW2FIP6</accession>
<protein>
    <recommendedName>
        <fullName evidence="10">Kinesin motor domain-containing protein</fullName>
    </recommendedName>
</protein>
<comment type="caution">
    <text evidence="11">The sequence shown here is derived from an EMBL/GenBank/DDBJ whole genome shotgun (WGS) entry which is preliminary data.</text>
</comment>
<feature type="region of interest" description="Disordered" evidence="9">
    <location>
        <begin position="1"/>
        <end position="23"/>
    </location>
</feature>
<evidence type="ECO:0000256" key="2">
    <source>
        <dbReference type="ARBA" id="ARBA00022701"/>
    </source>
</evidence>
<keyword evidence="6" id="KW-0206">Cytoskeleton</keyword>
<dbReference type="InterPro" id="IPR027417">
    <property type="entry name" value="P-loop_NTPase"/>
</dbReference>
<evidence type="ECO:0000256" key="6">
    <source>
        <dbReference type="ARBA" id="ARBA00023212"/>
    </source>
</evidence>
<evidence type="ECO:0000313" key="12">
    <source>
        <dbReference type="Proteomes" id="UP001430953"/>
    </source>
</evidence>
<keyword evidence="12" id="KW-1185">Reference proteome</keyword>
<dbReference type="GO" id="GO:0016887">
    <property type="term" value="F:ATP hydrolysis activity"/>
    <property type="evidence" value="ECO:0007669"/>
    <property type="project" value="TreeGrafter"/>
</dbReference>
<dbReference type="InterPro" id="IPR027640">
    <property type="entry name" value="Kinesin-like_fam"/>
</dbReference>
<dbReference type="GO" id="GO:0003777">
    <property type="term" value="F:microtubule motor activity"/>
    <property type="evidence" value="ECO:0007669"/>
    <property type="project" value="InterPro"/>
</dbReference>
<keyword evidence="2" id="KW-0493">Microtubule</keyword>
<keyword evidence="3 7" id="KW-0547">Nucleotide-binding</keyword>
<dbReference type="PANTHER" id="PTHR24115">
    <property type="entry name" value="KINESIN-RELATED"/>
    <property type="match status" value="1"/>
</dbReference>
<dbReference type="Pfam" id="PF00225">
    <property type="entry name" value="Kinesin"/>
    <property type="match status" value="1"/>
</dbReference>
<keyword evidence="8" id="KW-0175">Coiled coil</keyword>